<keyword evidence="7 9" id="KW-0067">ATP-binding</keyword>
<evidence type="ECO:0000256" key="7">
    <source>
        <dbReference type="ARBA" id="ARBA00022840"/>
    </source>
</evidence>
<dbReference type="RefSeq" id="WP_069796824.1">
    <property type="nucleotide sequence ID" value="NZ_CP034157.1"/>
</dbReference>
<dbReference type="UniPathway" id="UPA00068">
    <property type="reaction ID" value="UER00107"/>
</dbReference>
<evidence type="ECO:0000313" key="12">
    <source>
        <dbReference type="Proteomes" id="UP000095601"/>
    </source>
</evidence>
<dbReference type="EMBL" id="MKGI01000009">
    <property type="protein sequence ID" value="OEL12258.1"/>
    <property type="molecule type" value="Genomic_DNA"/>
</dbReference>
<keyword evidence="4 9" id="KW-0808">Transferase</keyword>
<dbReference type="InterPro" id="IPR037528">
    <property type="entry name" value="ArgB"/>
</dbReference>
<evidence type="ECO:0000256" key="9">
    <source>
        <dbReference type="HAMAP-Rule" id="MF_00082"/>
    </source>
</evidence>
<dbReference type="STRING" id="237258.SAMN04489756_11177"/>
<dbReference type="InterPro" id="IPR036393">
    <property type="entry name" value="AceGlu_kinase-like_sf"/>
</dbReference>
<name>A0A1E5UHG7_9FLAO</name>
<accession>A0A1E5UHG7</accession>
<evidence type="ECO:0000313" key="11">
    <source>
        <dbReference type="EMBL" id="OEL12258.1"/>
    </source>
</evidence>
<dbReference type="SUPFAM" id="SSF53633">
    <property type="entry name" value="Carbamate kinase-like"/>
    <property type="match status" value="1"/>
</dbReference>
<comment type="subcellular location">
    <subcellularLocation>
        <location evidence="9">Cytoplasm</location>
    </subcellularLocation>
</comment>
<evidence type="ECO:0000256" key="4">
    <source>
        <dbReference type="ARBA" id="ARBA00022679"/>
    </source>
</evidence>
<dbReference type="PANTHER" id="PTHR23342">
    <property type="entry name" value="N-ACETYLGLUTAMATE SYNTHASE"/>
    <property type="match status" value="1"/>
</dbReference>
<dbReference type="GO" id="GO:0042450">
    <property type="term" value="P:L-arginine biosynthetic process via ornithine"/>
    <property type="evidence" value="ECO:0007669"/>
    <property type="project" value="UniProtKB-UniRule"/>
</dbReference>
<reference evidence="11 12" key="1">
    <citation type="submission" date="2016-09" db="EMBL/GenBank/DDBJ databases">
        <authorList>
            <person name="Capua I."/>
            <person name="De Benedictis P."/>
            <person name="Joannis T."/>
            <person name="Lombin L.H."/>
            <person name="Cattoli G."/>
        </authorList>
    </citation>
    <scope>NUCLEOTIDE SEQUENCE [LARGE SCALE GENOMIC DNA]</scope>
    <source>
        <strain evidence="11 12">NRS-1</strain>
    </source>
</reference>
<feature type="binding site" evidence="9">
    <location>
        <position position="64"/>
    </location>
    <ligand>
        <name>substrate</name>
    </ligand>
</feature>
<comment type="caution">
    <text evidence="11">The sequence shown here is derived from an EMBL/GenBank/DDBJ whole genome shotgun (WGS) entry which is preliminary data.</text>
</comment>
<keyword evidence="6 9" id="KW-0418">Kinase</keyword>
<dbReference type="GO" id="GO:0003991">
    <property type="term" value="F:acetylglutamate kinase activity"/>
    <property type="evidence" value="ECO:0007669"/>
    <property type="project" value="UniProtKB-UniRule"/>
</dbReference>
<dbReference type="NCBIfam" id="TIGR00761">
    <property type="entry name" value="argB"/>
    <property type="match status" value="1"/>
</dbReference>
<dbReference type="InterPro" id="IPR004662">
    <property type="entry name" value="AcgluKinase_fam"/>
</dbReference>
<keyword evidence="5 9" id="KW-0547">Nucleotide-binding</keyword>
<dbReference type="InterPro" id="IPR001048">
    <property type="entry name" value="Asp/Glu/Uridylate_kinase"/>
</dbReference>
<keyword evidence="9" id="KW-0963">Cytoplasm</keyword>
<organism evidence="11 12">
    <name type="scientific">Cloacibacterium normanense</name>
    <dbReference type="NCBI Taxonomy" id="237258"/>
    <lineage>
        <taxon>Bacteria</taxon>
        <taxon>Pseudomonadati</taxon>
        <taxon>Bacteroidota</taxon>
        <taxon>Flavobacteriia</taxon>
        <taxon>Flavobacteriales</taxon>
        <taxon>Weeksellaceae</taxon>
    </lineage>
</organism>
<feature type="domain" description="Aspartate/glutamate/uridylate kinase" evidence="10">
    <location>
        <begin position="7"/>
        <end position="245"/>
    </location>
</feature>
<dbReference type="GO" id="GO:0005737">
    <property type="term" value="C:cytoplasm"/>
    <property type="evidence" value="ECO:0007669"/>
    <property type="project" value="UniProtKB-SubCell"/>
</dbReference>
<dbReference type="CDD" id="cd04238">
    <property type="entry name" value="AAK_NAGK-like"/>
    <property type="match status" value="1"/>
</dbReference>
<feature type="binding site" evidence="9">
    <location>
        <begin position="42"/>
        <end position="43"/>
    </location>
    <ligand>
        <name>substrate</name>
    </ligand>
</feature>
<sequence>MQKQELYIIKIGGNVIDHPEKLGAFLKDFSEIQKPKILVHGGGKLATKLAEKLEIPQEFFEGRRITNEETRDVAVMVYAGLINKNIVAALQKNGLDSIGFSGADANLIPAHKRPVKTIDFGWVGDVETEKINANFLEKVISEDICPVFCAITHDGKGNLLNTNADTIASSLAVALSAHFEVNLAYCFEKNGVLENVENENSVIAKITPETYIQLKEKNIVNDGMIPKIDNAFAAIEKGVKSVFILKETFLKKLINENNRTSGTEITQ</sequence>
<evidence type="ECO:0000256" key="1">
    <source>
        <dbReference type="ARBA" id="ARBA00004828"/>
    </source>
</evidence>
<comment type="catalytic activity">
    <reaction evidence="8 9">
        <text>N-acetyl-L-glutamate + ATP = N-acetyl-L-glutamyl 5-phosphate + ADP</text>
        <dbReference type="Rhea" id="RHEA:14629"/>
        <dbReference type="ChEBI" id="CHEBI:30616"/>
        <dbReference type="ChEBI" id="CHEBI:44337"/>
        <dbReference type="ChEBI" id="CHEBI:57936"/>
        <dbReference type="ChEBI" id="CHEBI:456216"/>
        <dbReference type="EC" id="2.7.2.8"/>
    </reaction>
</comment>
<keyword evidence="12" id="KW-1185">Reference proteome</keyword>
<dbReference type="Proteomes" id="UP000095601">
    <property type="component" value="Unassembled WGS sequence"/>
</dbReference>
<comment type="function">
    <text evidence="9">Catalyzes the ATP-dependent phosphorylation of N-acetyl-L-glutamate.</text>
</comment>
<dbReference type="PANTHER" id="PTHR23342:SF0">
    <property type="entry name" value="N-ACETYLGLUTAMATE SYNTHASE, MITOCHONDRIAL"/>
    <property type="match status" value="1"/>
</dbReference>
<gene>
    <name evidence="9 11" type="primary">argB</name>
    <name evidence="11" type="ORF">BHF72_1231</name>
</gene>
<dbReference type="PATRIC" id="fig|237258.4.peg.1184"/>
<feature type="binding site" evidence="9">
    <location>
        <position position="161"/>
    </location>
    <ligand>
        <name>substrate</name>
    </ligand>
</feature>
<dbReference type="OrthoDB" id="9803155at2"/>
<evidence type="ECO:0000259" key="10">
    <source>
        <dbReference type="Pfam" id="PF00696"/>
    </source>
</evidence>
<feature type="site" description="Transition state stabilizer" evidence="9">
    <location>
        <position position="227"/>
    </location>
</feature>
<evidence type="ECO:0000256" key="5">
    <source>
        <dbReference type="ARBA" id="ARBA00022741"/>
    </source>
</evidence>
<evidence type="ECO:0000256" key="6">
    <source>
        <dbReference type="ARBA" id="ARBA00022777"/>
    </source>
</evidence>
<comment type="similarity">
    <text evidence="9">Belongs to the acetylglutamate kinase family. ArgB subfamily.</text>
</comment>
<dbReference type="PIRSF" id="PIRSF000728">
    <property type="entry name" value="NAGK"/>
    <property type="match status" value="1"/>
</dbReference>
<dbReference type="GO" id="GO:0005524">
    <property type="term" value="F:ATP binding"/>
    <property type="evidence" value="ECO:0007669"/>
    <property type="project" value="UniProtKB-UniRule"/>
</dbReference>
<comment type="pathway">
    <text evidence="1 9">Amino-acid biosynthesis; L-arginine biosynthesis; N(2)-acetyl-L-ornithine from L-glutamate: step 2/4.</text>
</comment>
<keyword evidence="2 9" id="KW-0055">Arginine biosynthesis</keyword>
<evidence type="ECO:0000256" key="3">
    <source>
        <dbReference type="ARBA" id="ARBA00022605"/>
    </source>
</evidence>
<keyword evidence="3 9" id="KW-0028">Amino-acid biosynthesis</keyword>
<dbReference type="EC" id="2.7.2.8" evidence="9"/>
<evidence type="ECO:0000256" key="2">
    <source>
        <dbReference type="ARBA" id="ARBA00022571"/>
    </source>
</evidence>
<feature type="site" description="Transition state stabilizer" evidence="9">
    <location>
        <position position="10"/>
    </location>
</feature>
<dbReference type="Pfam" id="PF00696">
    <property type="entry name" value="AA_kinase"/>
    <property type="match status" value="1"/>
</dbReference>
<dbReference type="Gene3D" id="3.40.1160.10">
    <property type="entry name" value="Acetylglutamate kinase-like"/>
    <property type="match status" value="1"/>
</dbReference>
<protein>
    <recommendedName>
        <fullName evidence="9">Acetylglutamate kinase</fullName>
        <ecNumber evidence="9">2.7.2.8</ecNumber>
    </recommendedName>
    <alternativeName>
        <fullName evidence="9">N-acetyl-L-glutamate 5-phosphotransferase</fullName>
    </alternativeName>
    <alternativeName>
        <fullName evidence="9">NAG kinase</fullName>
        <shortName evidence="9">NAGK</shortName>
    </alternativeName>
</protein>
<dbReference type="KEGG" id="cnr:EB819_03720"/>
<dbReference type="AlphaFoldDB" id="A0A1E5UHG7"/>
<dbReference type="HAMAP" id="MF_00082">
    <property type="entry name" value="ArgB"/>
    <property type="match status" value="1"/>
</dbReference>
<evidence type="ECO:0000256" key="8">
    <source>
        <dbReference type="ARBA" id="ARBA00048141"/>
    </source>
</evidence>
<proteinExistence type="inferred from homology"/>